<dbReference type="EMBL" id="JADFTS010000007">
    <property type="protein sequence ID" value="KAF9599425.1"/>
    <property type="molecule type" value="Genomic_DNA"/>
</dbReference>
<dbReference type="GO" id="GO:0009725">
    <property type="term" value="P:response to hormone"/>
    <property type="evidence" value="ECO:0007669"/>
    <property type="project" value="InterPro"/>
</dbReference>
<proteinExistence type="predicted"/>
<dbReference type="OrthoDB" id="2016915at2759"/>
<dbReference type="AlphaFoldDB" id="A0A835LLK4"/>
<dbReference type="InterPro" id="IPR044835">
    <property type="entry name" value="ARF_plant"/>
</dbReference>
<dbReference type="GO" id="GO:0003677">
    <property type="term" value="F:DNA binding"/>
    <property type="evidence" value="ECO:0007669"/>
    <property type="project" value="InterPro"/>
</dbReference>
<gene>
    <name evidence="1" type="ORF">IFM89_037005</name>
</gene>
<protein>
    <submittedName>
        <fullName evidence="1">Uncharacterized protein</fullName>
    </submittedName>
</protein>
<dbReference type="GO" id="GO:0006355">
    <property type="term" value="P:regulation of DNA-templated transcription"/>
    <property type="evidence" value="ECO:0007669"/>
    <property type="project" value="InterPro"/>
</dbReference>
<comment type="caution">
    <text evidence="1">The sequence shown here is derived from an EMBL/GenBank/DDBJ whole genome shotgun (WGS) entry which is preliminary data.</text>
</comment>
<organism evidence="1 2">
    <name type="scientific">Coptis chinensis</name>
    <dbReference type="NCBI Taxonomy" id="261450"/>
    <lineage>
        <taxon>Eukaryota</taxon>
        <taxon>Viridiplantae</taxon>
        <taxon>Streptophyta</taxon>
        <taxon>Embryophyta</taxon>
        <taxon>Tracheophyta</taxon>
        <taxon>Spermatophyta</taxon>
        <taxon>Magnoliopsida</taxon>
        <taxon>Ranunculales</taxon>
        <taxon>Ranunculaceae</taxon>
        <taxon>Coptidoideae</taxon>
        <taxon>Coptis</taxon>
    </lineage>
</organism>
<evidence type="ECO:0000313" key="1">
    <source>
        <dbReference type="EMBL" id="KAF9599425.1"/>
    </source>
</evidence>
<keyword evidence="2" id="KW-1185">Reference proteome</keyword>
<dbReference type="Proteomes" id="UP000631114">
    <property type="component" value="Unassembled WGS sequence"/>
</dbReference>
<feature type="non-terminal residue" evidence="1">
    <location>
        <position position="92"/>
    </location>
</feature>
<evidence type="ECO:0000313" key="2">
    <source>
        <dbReference type="Proteomes" id="UP000631114"/>
    </source>
</evidence>
<accession>A0A835LLK4</accession>
<dbReference type="PANTHER" id="PTHR31384:SF10">
    <property type="entry name" value="AUXIN RESPONSE FACTOR 5"/>
    <property type="match status" value="1"/>
</dbReference>
<dbReference type="PANTHER" id="PTHR31384">
    <property type="entry name" value="AUXIN RESPONSE FACTOR 4-RELATED"/>
    <property type="match status" value="1"/>
</dbReference>
<name>A0A835LLK4_9MAGN</name>
<sequence>VAISIKRIATSHIPNYPNLPSQLMCQAEKDTDEIYAQMTLQPVNFENDGFPVPDFGVKQSKHPKEFFYKTLTTIDTSTHGGSQPTKASPSHN</sequence>
<reference evidence="1 2" key="1">
    <citation type="submission" date="2020-10" db="EMBL/GenBank/DDBJ databases">
        <title>The Coptis chinensis genome and diversification of protoberbering-type alkaloids.</title>
        <authorList>
            <person name="Wang B."/>
            <person name="Shu S."/>
            <person name="Song C."/>
            <person name="Liu Y."/>
        </authorList>
    </citation>
    <scope>NUCLEOTIDE SEQUENCE [LARGE SCALE GENOMIC DNA]</scope>
    <source>
        <strain evidence="1">HL-2020</strain>
        <tissue evidence="1">Leaf</tissue>
    </source>
</reference>